<evidence type="ECO:0000313" key="1">
    <source>
        <dbReference type="EMBL" id="PWN49720.1"/>
    </source>
</evidence>
<dbReference type="EMBL" id="KZ820014">
    <property type="protein sequence ID" value="PWN49720.1"/>
    <property type="molecule type" value="Genomic_DNA"/>
</dbReference>
<proteinExistence type="predicted"/>
<gene>
    <name evidence="1" type="ORF">IE53DRAFT_131001</name>
</gene>
<dbReference type="Proteomes" id="UP000245626">
    <property type="component" value="Unassembled WGS sequence"/>
</dbReference>
<sequence>MPTICKDAGSSDTTVSSQPSKNEETLKASSASQPSSIRLSYASTLPEGAGNTKADLPRKSGSPLSLDEQLQAYREGRKLSEDSRAGPSSAAECHKDSSGSSEQDEIARLKRELASKNEIISSQCSTISLIKSQCTCNICLELVWRPFILSPCGHIFCVRCLLSWFKKPSPSDDPLPARLSAAERESEERKRILRKKKVCPACRAHVEFKPVEVWLVKGMLEKISESFSLLDPGSPGLDLNKVGEEELRKAKAEDLPPGQEVWEGIFDDHGPRRVIIDHEDGVRRCGRCASEIWDGHCSNLECGLEYTASERGSQDSDNEDDGGRFPYQFGTTGYLGNLLHGDGSEIFSGEEEDDGSDLDSFIEDDMEEDDGFLPGPRRIHHEEDFGDGGVIVVSDSEGSMGEGTEESDIDTVGGSSLPGRRSMHRGSSGRNQPAARSRGQNGVFTDFSAHSDRDSGGDQSDEDAHGGVGGDISHSQGQSSVMDDVEGSCSSEDDIRAIPYRLGRGHRNRGMIQDDEEDEDDEDEHEDDEMNGEDFDSDKDHSDDAAHQEGDGQSLDATEEADDYDEDESDE</sequence>
<protein>
    <submittedName>
        <fullName evidence="1">Uncharacterized protein</fullName>
    </submittedName>
</protein>
<evidence type="ECO:0000313" key="2">
    <source>
        <dbReference type="Proteomes" id="UP000245626"/>
    </source>
</evidence>
<accession>A0ACD0NV63</accession>
<reference evidence="1 2" key="1">
    <citation type="journal article" date="2018" name="Mol. Biol. Evol.">
        <title>Broad Genomic Sampling Reveals a Smut Pathogenic Ancestry of the Fungal Clade Ustilaginomycotina.</title>
        <authorList>
            <person name="Kijpornyongpan T."/>
            <person name="Mondo S.J."/>
            <person name="Barry K."/>
            <person name="Sandor L."/>
            <person name="Lee J."/>
            <person name="Lipzen A."/>
            <person name="Pangilinan J."/>
            <person name="LaButti K."/>
            <person name="Hainaut M."/>
            <person name="Henrissat B."/>
            <person name="Grigoriev I.V."/>
            <person name="Spatafora J.W."/>
            <person name="Aime M.C."/>
        </authorList>
    </citation>
    <scope>NUCLEOTIDE SEQUENCE [LARGE SCALE GENOMIC DNA]</scope>
    <source>
        <strain evidence="1 2">SA 807</strain>
    </source>
</reference>
<organism evidence="1 2">
    <name type="scientific">Violaceomyces palustris</name>
    <dbReference type="NCBI Taxonomy" id="1673888"/>
    <lineage>
        <taxon>Eukaryota</taxon>
        <taxon>Fungi</taxon>
        <taxon>Dikarya</taxon>
        <taxon>Basidiomycota</taxon>
        <taxon>Ustilaginomycotina</taxon>
        <taxon>Ustilaginomycetes</taxon>
        <taxon>Violaceomycetales</taxon>
        <taxon>Violaceomycetaceae</taxon>
        <taxon>Violaceomyces</taxon>
    </lineage>
</organism>
<keyword evidence="2" id="KW-1185">Reference proteome</keyword>
<name>A0ACD0NV63_9BASI</name>